<keyword evidence="2" id="KW-0732">Signal</keyword>
<sequence length="169" mass="17710">MKNSPAGVALALVVVLGPALASCSSATTGDTAGARGQVPNWAEDATPASVSEQLGVEIPATATDRRAAYQNGFQDDGLLLAFSLSTSEVDAFVTGLAPQSELTRRDKPLRKSVKPTTPFSHLGLAEPETLPDVREGQICAPCEGQLNSLQIAVHPLDDRASRIYLRGVD</sequence>
<dbReference type="Proteomes" id="UP000245992">
    <property type="component" value="Unassembled WGS sequence"/>
</dbReference>
<dbReference type="EMBL" id="AZSP01000133">
    <property type="protein sequence ID" value="PVE11666.1"/>
    <property type="molecule type" value="Genomic_DNA"/>
</dbReference>
<keyword evidence="4" id="KW-1185">Reference proteome</keyword>
<evidence type="ECO:0008006" key="5">
    <source>
        <dbReference type="Google" id="ProtNLM"/>
    </source>
</evidence>
<evidence type="ECO:0000256" key="1">
    <source>
        <dbReference type="SAM" id="MobiDB-lite"/>
    </source>
</evidence>
<comment type="caution">
    <text evidence="3">The sequence shown here is derived from an EMBL/GenBank/DDBJ whole genome shotgun (WGS) entry which is preliminary data.</text>
</comment>
<feature type="chain" id="PRO_5015426774" description="Lipoprotein" evidence="2">
    <location>
        <begin position="22"/>
        <end position="169"/>
    </location>
</feature>
<protein>
    <recommendedName>
        <fullName evidence="5">Lipoprotein</fullName>
    </recommendedName>
</protein>
<accession>A0A2T7T9A8</accession>
<evidence type="ECO:0000313" key="4">
    <source>
        <dbReference type="Proteomes" id="UP000245992"/>
    </source>
</evidence>
<evidence type="ECO:0000313" key="3">
    <source>
        <dbReference type="EMBL" id="PVE11666.1"/>
    </source>
</evidence>
<feature type="signal peptide" evidence="2">
    <location>
        <begin position="1"/>
        <end position="21"/>
    </location>
</feature>
<evidence type="ECO:0000256" key="2">
    <source>
        <dbReference type="SAM" id="SignalP"/>
    </source>
</evidence>
<reference evidence="3 4" key="1">
    <citation type="submission" date="2013-12" db="EMBL/GenBank/DDBJ databases">
        <title>Annotated genome of Streptomyces scopuliridis.</title>
        <authorList>
            <person name="Olson J.B."/>
        </authorList>
    </citation>
    <scope>NUCLEOTIDE SEQUENCE [LARGE SCALE GENOMIC DNA]</scope>
    <source>
        <strain evidence="3 4">RB72</strain>
    </source>
</reference>
<dbReference type="AlphaFoldDB" id="A0A2T7T9A8"/>
<name>A0A2T7T9A8_9ACTN</name>
<gene>
    <name evidence="3" type="ORF">Y717_31355</name>
</gene>
<dbReference type="STRING" id="1440053.GCA_000718095_05765"/>
<dbReference type="OrthoDB" id="4204758at2"/>
<feature type="region of interest" description="Disordered" evidence="1">
    <location>
        <begin position="103"/>
        <end position="124"/>
    </location>
</feature>
<dbReference type="RefSeq" id="WP_051746333.1">
    <property type="nucleotide sequence ID" value="NZ_AZSP01000133.1"/>
</dbReference>
<organism evidence="3 4">
    <name type="scientific">Streptomyces scopuliridis RB72</name>
    <dbReference type="NCBI Taxonomy" id="1440053"/>
    <lineage>
        <taxon>Bacteria</taxon>
        <taxon>Bacillati</taxon>
        <taxon>Actinomycetota</taxon>
        <taxon>Actinomycetes</taxon>
        <taxon>Kitasatosporales</taxon>
        <taxon>Streptomycetaceae</taxon>
        <taxon>Streptomyces</taxon>
    </lineage>
</organism>
<proteinExistence type="predicted"/>
<dbReference type="PROSITE" id="PS51257">
    <property type="entry name" value="PROKAR_LIPOPROTEIN"/>
    <property type="match status" value="1"/>
</dbReference>